<keyword evidence="4" id="KW-1185">Reference proteome</keyword>
<keyword evidence="1" id="KW-0862">Zinc</keyword>
<sequence>MTWCGLCNRSFGSQDALDQHLRDSPAHALSYDCEPCDRSILLDRGASINALDFEDTTPLSHLVHAGNPGIDSMQATEAFLRKRGAKMDGSRGAVKKAWVWFLTYSRLLRHVRPNV</sequence>
<dbReference type="EMBL" id="JAPQKT010000001">
    <property type="protein sequence ID" value="KAJ5243553.1"/>
    <property type="molecule type" value="Genomic_DNA"/>
</dbReference>
<reference evidence="3" key="1">
    <citation type="submission" date="2022-11" db="EMBL/GenBank/DDBJ databases">
        <authorList>
            <person name="Petersen C."/>
        </authorList>
    </citation>
    <scope>NUCLEOTIDE SEQUENCE</scope>
    <source>
        <strain evidence="3">IBT 23319</strain>
    </source>
</reference>
<comment type="caution">
    <text evidence="3">The sequence shown here is derived from an EMBL/GenBank/DDBJ whole genome shotgun (WGS) entry which is preliminary data.</text>
</comment>
<dbReference type="AlphaFoldDB" id="A0A9W9PIB7"/>
<dbReference type="PROSITE" id="PS50157">
    <property type="entry name" value="ZINC_FINGER_C2H2_2"/>
    <property type="match status" value="1"/>
</dbReference>
<proteinExistence type="predicted"/>
<evidence type="ECO:0000313" key="3">
    <source>
        <dbReference type="EMBL" id="KAJ5243553.1"/>
    </source>
</evidence>
<gene>
    <name evidence="3" type="ORF">N7469_001880</name>
</gene>
<dbReference type="InterPro" id="IPR013087">
    <property type="entry name" value="Znf_C2H2_type"/>
</dbReference>
<dbReference type="Pfam" id="PF12874">
    <property type="entry name" value="zf-met"/>
    <property type="match status" value="1"/>
</dbReference>
<feature type="domain" description="C2H2-type" evidence="2">
    <location>
        <begin position="2"/>
        <end position="32"/>
    </location>
</feature>
<evidence type="ECO:0000259" key="2">
    <source>
        <dbReference type="PROSITE" id="PS50157"/>
    </source>
</evidence>
<dbReference type="GeneID" id="81379967"/>
<evidence type="ECO:0000313" key="4">
    <source>
        <dbReference type="Proteomes" id="UP001147733"/>
    </source>
</evidence>
<accession>A0A9W9PIB7</accession>
<organism evidence="3 4">
    <name type="scientific">Penicillium citrinum</name>
    <dbReference type="NCBI Taxonomy" id="5077"/>
    <lineage>
        <taxon>Eukaryota</taxon>
        <taxon>Fungi</taxon>
        <taxon>Dikarya</taxon>
        <taxon>Ascomycota</taxon>
        <taxon>Pezizomycotina</taxon>
        <taxon>Eurotiomycetes</taxon>
        <taxon>Eurotiomycetidae</taxon>
        <taxon>Eurotiales</taxon>
        <taxon>Aspergillaceae</taxon>
        <taxon>Penicillium</taxon>
    </lineage>
</organism>
<name>A0A9W9PIB7_PENCI</name>
<reference evidence="3" key="2">
    <citation type="journal article" date="2023" name="IMA Fungus">
        <title>Comparative genomic study of the Penicillium genus elucidates a diverse pangenome and 15 lateral gene transfer events.</title>
        <authorList>
            <person name="Petersen C."/>
            <person name="Sorensen T."/>
            <person name="Nielsen M.R."/>
            <person name="Sondergaard T.E."/>
            <person name="Sorensen J.L."/>
            <person name="Fitzpatrick D.A."/>
            <person name="Frisvad J.C."/>
            <person name="Nielsen K.L."/>
        </authorList>
    </citation>
    <scope>NUCLEOTIDE SEQUENCE</scope>
    <source>
        <strain evidence="3">IBT 23319</strain>
    </source>
</reference>
<dbReference type="RefSeq" id="XP_056506557.1">
    <property type="nucleotide sequence ID" value="XM_056640800.1"/>
</dbReference>
<evidence type="ECO:0000256" key="1">
    <source>
        <dbReference type="PROSITE-ProRule" id="PRU00042"/>
    </source>
</evidence>
<dbReference type="GO" id="GO:0008270">
    <property type="term" value="F:zinc ion binding"/>
    <property type="evidence" value="ECO:0007669"/>
    <property type="project" value="UniProtKB-KW"/>
</dbReference>
<keyword evidence="1" id="KW-0479">Metal-binding</keyword>
<protein>
    <recommendedName>
        <fullName evidence="2">C2H2-type domain-containing protein</fullName>
    </recommendedName>
</protein>
<dbReference type="Proteomes" id="UP001147733">
    <property type="component" value="Unassembled WGS sequence"/>
</dbReference>
<dbReference type="OrthoDB" id="4807664at2759"/>
<keyword evidence="1" id="KW-0863">Zinc-finger</keyword>